<name>B4NBJ0_DROWI</name>
<evidence type="ECO:0000256" key="12">
    <source>
        <dbReference type="RuleBase" id="RU000679"/>
    </source>
</evidence>
<evidence type="ECO:0000256" key="5">
    <source>
        <dbReference type="ARBA" id="ARBA00022692"/>
    </source>
</evidence>
<dbReference type="AlphaFoldDB" id="B4NBJ0"/>
<organism evidence="14 15">
    <name type="scientific">Drosophila willistoni</name>
    <name type="common">Fruit fly</name>
    <dbReference type="NCBI Taxonomy" id="7260"/>
    <lineage>
        <taxon>Eukaryota</taxon>
        <taxon>Metazoa</taxon>
        <taxon>Ecdysozoa</taxon>
        <taxon>Arthropoda</taxon>
        <taxon>Hexapoda</taxon>
        <taxon>Insecta</taxon>
        <taxon>Pterygota</taxon>
        <taxon>Neoptera</taxon>
        <taxon>Endopterygota</taxon>
        <taxon>Diptera</taxon>
        <taxon>Brachycera</taxon>
        <taxon>Muscomorpha</taxon>
        <taxon>Ephydroidea</taxon>
        <taxon>Drosophilidae</taxon>
        <taxon>Drosophila</taxon>
        <taxon>Sophophora</taxon>
    </lineage>
</organism>
<dbReference type="EMBL" id="CH964232">
    <property type="protein sequence ID" value="EDW81154.2"/>
    <property type="molecule type" value="Genomic_DNA"/>
</dbReference>
<dbReference type="PRINTS" id="PR01078">
    <property type="entry name" value="AMINACHANNEL"/>
</dbReference>
<evidence type="ECO:0000256" key="2">
    <source>
        <dbReference type="ARBA" id="ARBA00007193"/>
    </source>
</evidence>
<evidence type="ECO:0000256" key="13">
    <source>
        <dbReference type="SAM" id="Phobius"/>
    </source>
</evidence>
<dbReference type="GO" id="GO:0015280">
    <property type="term" value="F:ligand-gated sodium channel activity"/>
    <property type="evidence" value="ECO:0007669"/>
    <property type="project" value="TreeGrafter"/>
</dbReference>
<dbReference type="HOGENOM" id="CLU_024950_3_1_1"/>
<keyword evidence="15" id="KW-1185">Reference proteome</keyword>
<dbReference type="FunCoup" id="B4NBJ0">
    <property type="interactions" value="16"/>
</dbReference>
<keyword evidence="6 13" id="KW-1133">Transmembrane helix</keyword>
<evidence type="ECO:0000313" key="14">
    <source>
        <dbReference type="EMBL" id="EDW81154.2"/>
    </source>
</evidence>
<keyword evidence="11 12" id="KW-0407">Ion channel</keyword>
<dbReference type="InterPro" id="IPR001873">
    <property type="entry name" value="ENaC"/>
</dbReference>
<accession>B4NBJ0</accession>
<dbReference type="Gene3D" id="1.10.287.770">
    <property type="entry name" value="YojJ-like"/>
    <property type="match status" value="1"/>
</dbReference>
<dbReference type="eggNOG" id="KOG4294">
    <property type="taxonomic scope" value="Eukaryota"/>
</dbReference>
<dbReference type="Pfam" id="PF00858">
    <property type="entry name" value="ASC"/>
    <property type="match status" value="1"/>
</dbReference>
<feature type="transmembrane region" description="Helical" evidence="13">
    <location>
        <begin position="44"/>
        <end position="65"/>
    </location>
</feature>
<feature type="transmembrane region" description="Helical" evidence="13">
    <location>
        <begin position="484"/>
        <end position="505"/>
    </location>
</feature>
<keyword evidence="5 12" id="KW-0812">Transmembrane</keyword>
<dbReference type="OrthoDB" id="5874059at2759"/>
<sequence>MTKAERIDKPFMDLVRGYFRHYCEKSTIHCVRYLYDSQLHNVERLIWCILLIVSVIICWFFYLLLSERYVAQKLQTVVEDPQYPVFIVQFPAVGICTDNRINWSKLEAAKAKFLPVNASGELVEAFTKLVMRMETLRFGNYLQTLVQLEDDNLEVMDFVNITDLALFLTLRCEDLLVTGTCKWRHSTFNCCEYFVLEKTEYGYCLVFNSELSPRSKEIKNLQGSGFYPRHNSKAGQGSGLNFDLVLHERFRREHSLTTDNVYIMIKKPNQMTNVVYSMTPNTETYVTVRPEITWTDESTRSMPPERRNCLFPDEQIGFGTSDAVTRFSKNFLLTNCLNQCHESYLVRLCNCSLPIFFLNNTRVNECNAVSLRCIARHNDIFSYDKRLEEDAYFSATKPGMTCYCLVSCNLLEYYTATTTLPLTARRLPNITQQKVFKVDVHYQVEMTLLYRTSLEFSSLDLIANLGGIFGLCLGASMVSAVELLYYLTVGFALHLYDHAYFGILWQRMKLKWKRSVQYFYNGVGHLGEHHQEETTPKMRHPFHNKTQVW</sequence>
<evidence type="ECO:0000256" key="1">
    <source>
        <dbReference type="ARBA" id="ARBA00004141"/>
    </source>
</evidence>
<evidence type="ECO:0000256" key="9">
    <source>
        <dbReference type="ARBA" id="ARBA00023136"/>
    </source>
</evidence>
<dbReference type="GO" id="GO:0005886">
    <property type="term" value="C:plasma membrane"/>
    <property type="evidence" value="ECO:0007669"/>
    <property type="project" value="TreeGrafter"/>
</dbReference>
<evidence type="ECO:0000256" key="11">
    <source>
        <dbReference type="ARBA" id="ARBA00023303"/>
    </source>
</evidence>
<feature type="transmembrane region" description="Helical" evidence="13">
    <location>
        <begin position="461"/>
        <end position="478"/>
    </location>
</feature>
<evidence type="ECO:0000256" key="8">
    <source>
        <dbReference type="ARBA" id="ARBA00023065"/>
    </source>
</evidence>
<dbReference type="KEGG" id="dwi:6647920"/>
<keyword evidence="10 12" id="KW-0739">Sodium transport</keyword>
<evidence type="ECO:0000256" key="3">
    <source>
        <dbReference type="ARBA" id="ARBA00022448"/>
    </source>
</evidence>
<dbReference type="PANTHER" id="PTHR11690">
    <property type="entry name" value="AMILORIDE-SENSITIVE SODIUM CHANNEL-RELATED"/>
    <property type="match status" value="1"/>
</dbReference>
<evidence type="ECO:0000313" key="15">
    <source>
        <dbReference type="Proteomes" id="UP000007798"/>
    </source>
</evidence>
<gene>
    <name evidence="14" type="primary">Dwil\GK11175</name>
    <name evidence="14" type="ORF">Dwil_GK11175</name>
</gene>
<dbReference type="InParanoid" id="B4NBJ0"/>
<keyword evidence="4 12" id="KW-0894">Sodium channel</keyword>
<dbReference type="FunFam" id="2.60.470.10:FF:000015">
    <property type="entry name" value="Pickpocket 20, isoform B"/>
    <property type="match status" value="1"/>
</dbReference>
<protein>
    <recommendedName>
        <fullName evidence="16">Pickpocket protein 19</fullName>
    </recommendedName>
</protein>
<comment type="similarity">
    <text evidence="2 12">Belongs to the amiloride-sensitive sodium channel (TC 1.A.6) family.</text>
</comment>
<dbReference type="Proteomes" id="UP000007798">
    <property type="component" value="Unassembled WGS sequence"/>
</dbReference>
<evidence type="ECO:0000256" key="4">
    <source>
        <dbReference type="ARBA" id="ARBA00022461"/>
    </source>
</evidence>
<reference evidence="14 15" key="1">
    <citation type="journal article" date="2007" name="Nature">
        <title>Evolution of genes and genomes on the Drosophila phylogeny.</title>
        <authorList>
            <consortium name="Drosophila 12 Genomes Consortium"/>
            <person name="Clark A.G."/>
            <person name="Eisen M.B."/>
            <person name="Smith D.R."/>
            <person name="Bergman C.M."/>
            <person name="Oliver B."/>
            <person name="Markow T.A."/>
            <person name="Kaufman T.C."/>
            <person name="Kellis M."/>
            <person name="Gelbart W."/>
            <person name="Iyer V.N."/>
            <person name="Pollard D.A."/>
            <person name="Sackton T.B."/>
            <person name="Larracuente A.M."/>
            <person name="Singh N.D."/>
            <person name="Abad J.P."/>
            <person name="Abt D.N."/>
            <person name="Adryan B."/>
            <person name="Aguade M."/>
            <person name="Akashi H."/>
            <person name="Anderson W.W."/>
            <person name="Aquadro C.F."/>
            <person name="Ardell D.H."/>
            <person name="Arguello R."/>
            <person name="Artieri C.G."/>
            <person name="Barbash D.A."/>
            <person name="Barker D."/>
            <person name="Barsanti P."/>
            <person name="Batterham P."/>
            <person name="Batzoglou S."/>
            <person name="Begun D."/>
            <person name="Bhutkar A."/>
            <person name="Blanco E."/>
            <person name="Bosak S.A."/>
            <person name="Bradley R.K."/>
            <person name="Brand A.D."/>
            <person name="Brent M.R."/>
            <person name="Brooks A.N."/>
            <person name="Brown R.H."/>
            <person name="Butlin R.K."/>
            <person name="Caggese C."/>
            <person name="Calvi B.R."/>
            <person name="Bernardo de Carvalho A."/>
            <person name="Caspi A."/>
            <person name="Castrezana S."/>
            <person name="Celniker S.E."/>
            <person name="Chang J.L."/>
            <person name="Chapple C."/>
            <person name="Chatterji S."/>
            <person name="Chinwalla A."/>
            <person name="Civetta A."/>
            <person name="Clifton S.W."/>
            <person name="Comeron J.M."/>
            <person name="Costello J.C."/>
            <person name="Coyne J.A."/>
            <person name="Daub J."/>
            <person name="David R.G."/>
            <person name="Delcher A.L."/>
            <person name="Delehaunty K."/>
            <person name="Do C.B."/>
            <person name="Ebling H."/>
            <person name="Edwards K."/>
            <person name="Eickbush T."/>
            <person name="Evans J.D."/>
            <person name="Filipski A."/>
            <person name="Findeiss S."/>
            <person name="Freyhult E."/>
            <person name="Fulton L."/>
            <person name="Fulton R."/>
            <person name="Garcia A.C."/>
            <person name="Gardiner A."/>
            <person name="Garfield D.A."/>
            <person name="Garvin B.E."/>
            <person name="Gibson G."/>
            <person name="Gilbert D."/>
            <person name="Gnerre S."/>
            <person name="Godfrey J."/>
            <person name="Good R."/>
            <person name="Gotea V."/>
            <person name="Gravely B."/>
            <person name="Greenberg A.J."/>
            <person name="Griffiths-Jones S."/>
            <person name="Gross S."/>
            <person name="Guigo R."/>
            <person name="Gustafson E.A."/>
            <person name="Haerty W."/>
            <person name="Hahn M.W."/>
            <person name="Halligan D.L."/>
            <person name="Halpern A.L."/>
            <person name="Halter G.M."/>
            <person name="Han M.V."/>
            <person name="Heger A."/>
            <person name="Hillier L."/>
            <person name="Hinrichs A.S."/>
            <person name="Holmes I."/>
            <person name="Hoskins R.A."/>
            <person name="Hubisz M.J."/>
            <person name="Hultmark D."/>
            <person name="Huntley M.A."/>
            <person name="Jaffe D.B."/>
            <person name="Jagadeeshan S."/>
            <person name="Jeck W.R."/>
            <person name="Johnson J."/>
            <person name="Jones C.D."/>
            <person name="Jordan W.C."/>
            <person name="Karpen G.H."/>
            <person name="Kataoka E."/>
            <person name="Keightley P.D."/>
            <person name="Kheradpour P."/>
            <person name="Kirkness E.F."/>
            <person name="Koerich L.B."/>
            <person name="Kristiansen K."/>
            <person name="Kudrna D."/>
            <person name="Kulathinal R.J."/>
            <person name="Kumar S."/>
            <person name="Kwok R."/>
            <person name="Lander E."/>
            <person name="Langley C.H."/>
            <person name="Lapoint R."/>
            <person name="Lazzaro B.P."/>
            <person name="Lee S.J."/>
            <person name="Levesque L."/>
            <person name="Li R."/>
            <person name="Lin C.F."/>
            <person name="Lin M.F."/>
            <person name="Lindblad-Toh K."/>
            <person name="Llopart A."/>
            <person name="Long M."/>
            <person name="Low L."/>
            <person name="Lozovsky E."/>
            <person name="Lu J."/>
            <person name="Luo M."/>
            <person name="Machado C.A."/>
            <person name="Makalowski W."/>
            <person name="Marzo M."/>
            <person name="Matsuda M."/>
            <person name="Matzkin L."/>
            <person name="McAllister B."/>
            <person name="McBride C.S."/>
            <person name="McKernan B."/>
            <person name="McKernan K."/>
            <person name="Mendez-Lago M."/>
            <person name="Minx P."/>
            <person name="Mollenhauer M.U."/>
            <person name="Montooth K."/>
            <person name="Mount S.M."/>
            <person name="Mu X."/>
            <person name="Myers E."/>
            <person name="Negre B."/>
            <person name="Newfeld S."/>
            <person name="Nielsen R."/>
            <person name="Noor M.A."/>
            <person name="O'Grady P."/>
            <person name="Pachter L."/>
            <person name="Papaceit M."/>
            <person name="Parisi M.J."/>
            <person name="Parisi M."/>
            <person name="Parts L."/>
            <person name="Pedersen J.S."/>
            <person name="Pesole G."/>
            <person name="Phillippy A.M."/>
            <person name="Ponting C.P."/>
            <person name="Pop M."/>
            <person name="Porcelli D."/>
            <person name="Powell J.R."/>
            <person name="Prohaska S."/>
            <person name="Pruitt K."/>
            <person name="Puig M."/>
            <person name="Quesneville H."/>
            <person name="Ram K.R."/>
            <person name="Rand D."/>
            <person name="Rasmussen M.D."/>
            <person name="Reed L.K."/>
            <person name="Reenan R."/>
            <person name="Reily A."/>
            <person name="Remington K.A."/>
            <person name="Rieger T.T."/>
            <person name="Ritchie M.G."/>
            <person name="Robin C."/>
            <person name="Rogers Y.H."/>
            <person name="Rohde C."/>
            <person name="Rozas J."/>
            <person name="Rubenfield M.J."/>
            <person name="Ruiz A."/>
            <person name="Russo S."/>
            <person name="Salzberg S.L."/>
            <person name="Sanchez-Gracia A."/>
            <person name="Saranga D.J."/>
            <person name="Sato H."/>
            <person name="Schaeffer S.W."/>
            <person name="Schatz M.C."/>
            <person name="Schlenke T."/>
            <person name="Schwartz R."/>
            <person name="Segarra C."/>
            <person name="Singh R.S."/>
            <person name="Sirot L."/>
            <person name="Sirota M."/>
            <person name="Sisneros N.B."/>
            <person name="Smith C.D."/>
            <person name="Smith T.F."/>
            <person name="Spieth J."/>
            <person name="Stage D.E."/>
            <person name="Stark A."/>
            <person name="Stephan W."/>
            <person name="Strausberg R.L."/>
            <person name="Strempel S."/>
            <person name="Sturgill D."/>
            <person name="Sutton G."/>
            <person name="Sutton G.G."/>
            <person name="Tao W."/>
            <person name="Teichmann S."/>
            <person name="Tobari Y.N."/>
            <person name="Tomimura Y."/>
            <person name="Tsolas J.M."/>
            <person name="Valente V.L."/>
            <person name="Venter E."/>
            <person name="Venter J.C."/>
            <person name="Vicario S."/>
            <person name="Vieira F.G."/>
            <person name="Vilella A.J."/>
            <person name="Villasante A."/>
            <person name="Walenz B."/>
            <person name="Wang J."/>
            <person name="Wasserman M."/>
            <person name="Watts T."/>
            <person name="Wilson D."/>
            <person name="Wilson R.K."/>
            <person name="Wing R.A."/>
            <person name="Wolfner M.F."/>
            <person name="Wong A."/>
            <person name="Wong G.K."/>
            <person name="Wu C.I."/>
            <person name="Wu G."/>
            <person name="Yamamoto D."/>
            <person name="Yang H.P."/>
            <person name="Yang S.P."/>
            <person name="Yorke J.A."/>
            <person name="Yoshida K."/>
            <person name="Zdobnov E."/>
            <person name="Zhang P."/>
            <person name="Zhang Y."/>
            <person name="Zimin A.V."/>
            <person name="Baldwin J."/>
            <person name="Abdouelleil A."/>
            <person name="Abdulkadir J."/>
            <person name="Abebe A."/>
            <person name="Abera B."/>
            <person name="Abreu J."/>
            <person name="Acer S.C."/>
            <person name="Aftuck L."/>
            <person name="Alexander A."/>
            <person name="An P."/>
            <person name="Anderson E."/>
            <person name="Anderson S."/>
            <person name="Arachi H."/>
            <person name="Azer M."/>
            <person name="Bachantsang P."/>
            <person name="Barry A."/>
            <person name="Bayul T."/>
            <person name="Berlin A."/>
            <person name="Bessette D."/>
            <person name="Bloom T."/>
            <person name="Blye J."/>
            <person name="Boguslavskiy L."/>
            <person name="Bonnet C."/>
            <person name="Boukhgalter B."/>
            <person name="Bourzgui I."/>
            <person name="Brown A."/>
            <person name="Cahill P."/>
            <person name="Channer S."/>
            <person name="Cheshatsang Y."/>
            <person name="Chuda L."/>
            <person name="Citroen M."/>
            <person name="Collymore A."/>
            <person name="Cooke P."/>
            <person name="Costello M."/>
            <person name="D'Aco K."/>
            <person name="Daza R."/>
            <person name="De Haan G."/>
            <person name="DeGray S."/>
            <person name="DeMaso C."/>
            <person name="Dhargay N."/>
            <person name="Dooley K."/>
            <person name="Dooley E."/>
            <person name="Doricent M."/>
            <person name="Dorje P."/>
            <person name="Dorjee K."/>
            <person name="Dupes A."/>
            <person name="Elong R."/>
            <person name="Falk J."/>
            <person name="Farina A."/>
            <person name="Faro S."/>
            <person name="Ferguson D."/>
            <person name="Fisher S."/>
            <person name="Foley C.D."/>
            <person name="Franke A."/>
            <person name="Friedrich D."/>
            <person name="Gadbois L."/>
            <person name="Gearin G."/>
            <person name="Gearin C.R."/>
            <person name="Giannoukos G."/>
            <person name="Goode T."/>
            <person name="Graham J."/>
            <person name="Grandbois E."/>
            <person name="Grewal S."/>
            <person name="Gyaltsen K."/>
            <person name="Hafez N."/>
            <person name="Hagos B."/>
            <person name="Hall J."/>
            <person name="Henson C."/>
            <person name="Hollinger A."/>
            <person name="Honan T."/>
            <person name="Huard M.D."/>
            <person name="Hughes L."/>
            <person name="Hurhula B."/>
            <person name="Husby M.E."/>
            <person name="Kamat A."/>
            <person name="Kanga B."/>
            <person name="Kashin S."/>
            <person name="Khazanovich D."/>
            <person name="Kisner P."/>
            <person name="Lance K."/>
            <person name="Lara M."/>
            <person name="Lee W."/>
            <person name="Lennon N."/>
            <person name="Letendre F."/>
            <person name="LeVine R."/>
            <person name="Lipovsky A."/>
            <person name="Liu X."/>
            <person name="Liu J."/>
            <person name="Liu S."/>
            <person name="Lokyitsang T."/>
            <person name="Lokyitsang Y."/>
            <person name="Lubonja R."/>
            <person name="Lui A."/>
            <person name="MacDonald P."/>
            <person name="Magnisalis V."/>
            <person name="Maru K."/>
            <person name="Matthews C."/>
            <person name="McCusker W."/>
            <person name="McDonough S."/>
            <person name="Mehta T."/>
            <person name="Meldrim J."/>
            <person name="Meneus L."/>
            <person name="Mihai O."/>
            <person name="Mihalev A."/>
            <person name="Mihova T."/>
            <person name="Mittelman R."/>
            <person name="Mlenga V."/>
            <person name="Montmayeur A."/>
            <person name="Mulrain L."/>
            <person name="Navidi A."/>
            <person name="Naylor J."/>
            <person name="Negash T."/>
            <person name="Nguyen T."/>
            <person name="Nguyen N."/>
            <person name="Nicol R."/>
            <person name="Norbu C."/>
            <person name="Norbu N."/>
            <person name="Novod N."/>
            <person name="O'Neill B."/>
            <person name="Osman S."/>
            <person name="Markiewicz E."/>
            <person name="Oyono O.L."/>
            <person name="Patti C."/>
            <person name="Phunkhang P."/>
            <person name="Pierre F."/>
            <person name="Priest M."/>
            <person name="Raghuraman S."/>
            <person name="Rege F."/>
            <person name="Reyes R."/>
            <person name="Rise C."/>
            <person name="Rogov P."/>
            <person name="Ross K."/>
            <person name="Ryan E."/>
            <person name="Settipalli S."/>
            <person name="Shea T."/>
            <person name="Sherpa N."/>
            <person name="Shi L."/>
            <person name="Shih D."/>
            <person name="Sparrow T."/>
            <person name="Spaulding J."/>
            <person name="Stalker J."/>
            <person name="Stange-Thomann N."/>
            <person name="Stavropoulos S."/>
            <person name="Stone C."/>
            <person name="Strader C."/>
            <person name="Tesfaye S."/>
            <person name="Thomson T."/>
            <person name="Thoulutsang Y."/>
            <person name="Thoulutsang D."/>
            <person name="Topham K."/>
            <person name="Topping I."/>
            <person name="Tsamla T."/>
            <person name="Vassiliev H."/>
            <person name="Vo A."/>
            <person name="Wangchuk T."/>
            <person name="Wangdi T."/>
            <person name="Weiand M."/>
            <person name="Wilkinson J."/>
            <person name="Wilson A."/>
            <person name="Yadav S."/>
            <person name="Young G."/>
            <person name="Yu Q."/>
            <person name="Zembek L."/>
            <person name="Zhong D."/>
            <person name="Zimmer A."/>
            <person name="Zwirko Z."/>
            <person name="Jaffe D.B."/>
            <person name="Alvarez P."/>
            <person name="Brockman W."/>
            <person name="Butler J."/>
            <person name="Chin C."/>
            <person name="Gnerre S."/>
            <person name="Grabherr M."/>
            <person name="Kleber M."/>
            <person name="Mauceli E."/>
            <person name="MacCallum I."/>
        </authorList>
    </citation>
    <scope>NUCLEOTIDE SEQUENCE [LARGE SCALE GENOMIC DNA]</scope>
    <source>
        <strain evidence="15">Tucson 14030-0811.24</strain>
    </source>
</reference>
<keyword evidence="3 12" id="KW-0813">Transport</keyword>
<evidence type="ECO:0008006" key="16">
    <source>
        <dbReference type="Google" id="ProtNLM"/>
    </source>
</evidence>
<keyword evidence="8 12" id="KW-0406">Ion transport</keyword>
<evidence type="ECO:0000256" key="10">
    <source>
        <dbReference type="ARBA" id="ARBA00023201"/>
    </source>
</evidence>
<dbReference type="PANTHER" id="PTHR11690:SF299">
    <property type="entry name" value="PICKPOCKET 20, ISOFORM A"/>
    <property type="match status" value="1"/>
</dbReference>
<keyword evidence="9 13" id="KW-0472">Membrane</keyword>
<keyword evidence="7" id="KW-0915">Sodium</keyword>
<evidence type="ECO:0000256" key="6">
    <source>
        <dbReference type="ARBA" id="ARBA00022989"/>
    </source>
</evidence>
<evidence type="ECO:0000256" key="7">
    <source>
        <dbReference type="ARBA" id="ARBA00023053"/>
    </source>
</evidence>
<proteinExistence type="inferred from homology"/>
<comment type="subcellular location">
    <subcellularLocation>
        <location evidence="1">Membrane</location>
        <topology evidence="1">Multi-pass membrane protein</topology>
    </subcellularLocation>
</comment>
<dbReference type="Gene3D" id="2.60.470.10">
    <property type="entry name" value="Acid-sensing ion channels like domains"/>
    <property type="match status" value="1"/>
</dbReference>